<feature type="binding site" evidence="13">
    <location>
        <position position="241"/>
    </location>
    <ligand>
        <name>L-serine</name>
        <dbReference type="ChEBI" id="CHEBI:33384"/>
    </ligand>
</feature>
<comment type="subcellular location">
    <subcellularLocation>
        <location evidence="1 12">Cytoplasm</location>
    </subcellularLocation>
</comment>
<dbReference type="GO" id="GO:0004828">
    <property type="term" value="F:serine-tRNA ligase activity"/>
    <property type="evidence" value="ECO:0007669"/>
    <property type="project" value="UniProtKB-UniRule"/>
</dbReference>
<comment type="function">
    <text evidence="12">Catalyzes the attachment of serine to tRNA(Ser). Is also able to aminoacylate tRNA(Sec) with serine, to form the misacylated tRNA L-seryl-tRNA(Sec), which will be further converted into selenocysteinyl-tRNA(Sec).</text>
</comment>
<feature type="binding site" evidence="13">
    <location>
        <position position="272"/>
    </location>
    <ligand>
        <name>L-serine</name>
        <dbReference type="ChEBI" id="CHEBI:33384"/>
    </ligand>
</feature>
<evidence type="ECO:0000256" key="12">
    <source>
        <dbReference type="HAMAP-Rule" id="MF_00176"/>
    </source>
</evidence>
<evidence type="ECO:0000256" key="8">
    <source>
        <dbReference type="ARBA" id="ARBA00022917"/>
    </source>
</evidence>
<dbReference type="EMBL" id="AOIN01000008">
    <property type="protein sequence ID" value="ELZ06343.1"/>
    <property type="molecule type" value="Genomic_DNA"/>
</dbReference>
<evidence type="ECO:0000256" key="6">
    <source>
        <dbReference type="ARBA" id="ARBA00022741"/>
    </source>
</evidence>
<feature type="domain" description="Aminoacyl-transfer RNA synthetases class-II family profile" evidence="17">
    <location>
        <begin position="138"/>
        <end position="429"/>
    </location>
</feature>
<dbReference type="HAMAP" id="MF_00176">
    <property type="entry name" value="Ser_tRNA_synth_type1"/>
    <property type="match status" value="1"/>
</dbReference>
<evidence type="ECO:0000256" key="9">
    <source>
        <dbReference type="ARBA" id="ARBA00023146"/>
    </source>
</evidence>
<comment type="caution">
    <text evidence="18">The sequence shown here is derived from an EMBL/GenBank/DDBJ whole genome shotgun (WGS) entry which is preliminary data.</text>
</comment>
<evidence type="ECO:0000256" key="16">
    <source>
        <dbReference type="SAM" id="MobiDB-lite"/>
    </source>
</evidence>
<keyword evidence="6 12" id="KW-0547">Nucleotide-binding</keyword>
<dbReference type="InterPro" id="IPR002314">
    <property type="entry name" value="aa-tRNA-synt_IIb"/>
</dbReference>
<dbReference type="OrthoDB" id="35932at2157"/>
<feature type="binding site" evidence="12">
    <location>
        <position position="288"/>
    </location>
    <ligand>
        <name>ATP</name>
        <dbReference type="ChEBI" id="CHEBI:30616"/>
    </ligand>
</feature>
<dbReference type="PANTHER" id="PTHR43697">
    <property type="entry name" value="SERYL-TRNA SYNTHETASE"/>
    <property type="match status" value="1"/>
</dbReference>
<dbReference type="PATRIC" id="fig|1227492.4.peg.173"/>
<dbReference type="InterPro" id="IPR010978">
    <property type="entry name" value="tRNA-bd_arm"/>
</dbReference>
<sequence length="459" mass="51950">MIDQTTLREQPEAVREALENRGTDIDLDDLLETDERWRELKARGDELRHKRNEITDTIGELVADGKDEERKEAIAESKELKAEIEDVEAEATELRDELDERLLEIPQLPDESVPVGEDEGDNVEDRRWGFDDMRALPDEVVPHYDLGEDLDIIDEARGAKTTGSGFYFLKGDGARLEHALIQFMLDVHREQDYVDLLPPVPVNSKSMRGTGQLPKFADDAYRLGGSNEEEYEDEDLWLCPTAEVPVTNMYADDILLKDDLPLKHQAYTPNFRREAGEHGTETRGIVRVHQFNKVELVNFVEPENSYDRLEGLLSEAEEVLQQLGLPYRILELCTGDLTFASAKTYDIEIWAPADDMDDGPDEGGRWLEVSSASNFEAFQARRAGLRYRPERHESADYLHTLNASGLALPRVMVALLEYYQNEDGTVTVPEALQPYMGGQEVIEGHEKVGESALGSGERE</sequence>
<evidence type="ECO:0000256" key="5">
    <source>
        <dbReference type="ARBA" id="ARBA00022598"/>
    </source>
</evidence>
<keyword evidence="7 12" id="KW-0067">ATP-binding</keyword>
<dbReference type="InterPro" id="IPR002317">
    <property type="entry name" value="Ser-tRNA-ligase_type_1"/>
</dbReference>
<dbReference type="GO" id="GO:0005524">
    <property type="term" value="F:ATP binding"/>
    <property type="evidence" value="ECO:0007669"/>
    <property type="project" value="UniProtKB-UniRule"/>
</dbReference>
<dbReference type="Proteomes" id="UP000011693">
    <property type="component" value="Unassembled WGS sequence"/>
</dbReference>
<dbReference type="Pfam" id="PF00587">
    <property type="entry name" value="tRNA-synt_2b"/>
    <property type="match status" value="1"/>
</dbReference>
<feature type="binding site" evidence="14">
    <location>
        <begin position="288"/>
        <end position="291"/>
    </location>
    <ligand>
        <name>ATP</name>
        <dbReference type="ChEBI" id="CHEBI:30616"/>
    </ligand>
</feature>
<dbReference type="SUPFAM" id="SSF46589">
    <property type="entry name" value="tRNA-binding arm"/>
    <property type="match status" value="1"/>
</dbReference>
<keyword evidence="15" id="KW-0175">Coiled coil</keyword>
<dbReference type="AlphaFoldDB" id="M0B7T0"/>
<reference evidence="18 19" key="1">
    <citation type="journal article" date="2014" name="PLoS Genet.">
        <title>Phylogenetically driven sequencing of extremely halophilic archaea reveals strategies for static and dynamic osmo-response.</title>
        <authorList>
            <person name="Becker E.A."/>
            <person name="Seitzer P.M."/>
            <person name="Tritt A."/>
            <person name="Larsen D."/>
            <person name="Krusor M."/>
            <person name="Yao A.I."/>
            <person name="Wu D."/>
            <person name="Madern D."/>
            <person name="Eisen J.A."/>
            <person name="Darling A.E."/>
            <person name="Facciotti M.T."/>
        </authorList>
    </citation>
    <scope>NUCLEOTIDE SEQUENCE [LARGE SCALE GENOMIC DNA]</scope>
    <source>
        <strain evidence="18 19">JCM 10990</strain>
    </source>
</reference>
<keyword evidence="4 12" id="KW-0963">Cytoplasm</keyword>
<evidence type="ECO:0000259" key="17">
    <source>
        <dbReference type="PROSITE" id="PS50862"/>
    </source>
</evidence>
<dbReference type="InterPro" id="IPR045864">
    <property type="entry name" value="aa-tRNA-synth_II/BPL/LPL"/>
</dbReference>
<feature type="compositionally biased region" description="Basic and acidic residues" evidence="16">
    <location>
        <begin position="9"/>
        <end position="20"/>
    </location>
</feature>
<dbReference type="EC" id="6.1.1.11" evidence="12"/>
<gene>
    <name evidence="12" type="primary">serS</name>
    <name evidence="18" type="ORF">C482_00935</name>
</gene>
<protein>
    <recommendedName>
        <fullName evidence="12">Serine--tRNA ligase</fullName>
        <ecNumber evidence="12">6.1.1.11</ecNumber>
    </recommendedName>
    <alternativeName>
        <fullName evidence="12">Seryl-tRNA synthetase</fullName>
        <shortName evidence="12">SerRS</shortName>
    </alternativeName>
    <alternativeName>
        <fullName evidence="12">Seryl-tRNA(Ser/Sec) synthetase</fullName>
    </alternativeName>
</protein>
<evidence type="ECO:0000256" key="10">
    <source>
        <dbReference type="ARBA" id="ARBA00047929"/>
    </source>
</evidence>
<dbReference type="InterPro" id="IPR006195">
    <property type="entry name" value="aa-tRNA-synth_II"/>
</dbReference>
<evidence type="ECO:0000256" key="4">
    <source>
        <dbReference type="ARBA" id="ARBA00022490"/>
    </source>
</evidence>
<feature type="binding site" evidence="12 14">
    <location>
        <begin position="272"/>
        <end position="274"/>
    </location>
    <ligand>
        <name>ATP</name>
        <dbReference type="ChEBI" id="CHEBI:30616"/>
    </ligand>
</feature>
<keyword evidence="9 12" id="KW-0030">Aminoacyl-tRNA synthetase</keyword>
<dbReference type="Gene3D" id="3.30.930.10">
    <property type="entry name" value="Bira Bifunctional Protein, Domain 2"/>
    <property type="match status" value="1"/>
</dbReference>
<dbReference type="PRINTS" id="PR00981">
    <property type="entry name" value="TRNASYNTHSER"/>
</dbReference>
<comment type="pathway">
    <text evidence="2 12">Aminoacyl-tRNA biosynthesis; selenocysteinyl-tRNA(Sec) biosynthesis; L-seryl-tRNA(Sec) from L-serine and tRNA(Sec): step 1/1.</text>
</comment>
<comment type="catalytic activity">
    <reaction evidence="10 12">
        <text>tRNA(Sec) + L-serine + ATP = L-seryl-tRNA(Sec) + AMP + diphosphate + H(+)</text>
        <dbReference type="Rhea" id="RHEA:42580"/>
        <dbReference type="Rhea" id="RHEA-COMP:9742"/>
        <dbReference type="Rhea" id="RHEA-COMP:10128"/>
        <dbReference type="ChEBI" id="CHEBI:15378"/>
        <dbReference type="ChEBI" id="CHEBI:30616"/>
        <dbReference type="ChEBI" id="CHEBI:33019"/>
        <dbReference type="ChEBI" id="CHEBI:33384"/>
        <dbReference type="ChEBI" id="CHEBI:78442"/>
        <dbReference type="ChEBI" id="CHEBI:78533"/>
        <dbReference type="ChEBI" id="CHEBI:456215"/>
        <dbReference type="EC" id="6.1.1.11"/>
    </reaction>
</comment>
<keyword evidence="19" id="KW-1185">Reference proteome</keyword>
<feature type="binding site" evidence="12">
    <location>
        <begin position="241"/>
        <end position="243"/>
    </location>
    <ligand>
        <name>L-serine</name>
        <dbReference type="ChEBI" id="CHEBI:33384"/>
    </ligand>
</feature>
<dbReference type="PROSITE" id="PS50862">
    <property type="entry name" value="AA_TRNA_LIGASE_II"/>
    <property type="match status" value="1"/>
</dbReference>
<dbReference type="Gene3D" id="1.10.287.40">
    <property type="entry name" value="Serine-tRNA synthetase, tRNA binding domain"/>
    <property type="match status" value="1"/>
</dbReference>
<evidence type="ECO:0000256" key="14">
    <source>
        <dbReference type="PIRSR" id="PIRSR001529-2"/>
    </source>
</evidence>
<dbReference type="PANTHER" id="PTHR43697:SF1">
    <property type="entry name" value="SERINE--TRNA LIGASE"/>
    <property type="match status" value="1"/>
</dbReference>
<comment type="similarity">
    <text evidence="3 12">Belongs to the class-II aminoacyl-tRNA synthetase family. Type-1 seryl-tRNA synthetase subfamily.</text>
</comment>
<accession>M0B7T0</accession>
<evidence type="ECO:0000256" key="15">
    <source>
        <dbReference type="SAM" id="Coils"/>
    </source>
</evidence>
<organism evidence="18 19">
    <name type="scientific">Natrialba chahannaoensis JCM 10990</name>
    <dbReference type="NCBI Taxonomy" id="1227492"/>
    <lineage>
        <taxon>Archaea</taxon>
        <taxon>Methanobacteriati</taxon>
        <taxon>Methanobacteriota</taxon>
        <taxon>Stenosarchaea group</taxon>
        <taxon>Halobacteria</taxon>
        <taxon>Halobacteriales</taxon>
        <taxon>Natrialbaceae</taxon>
        <taxon>Natrialba</taxon>
    </lineage>
</organism>
<dbReference type="CDD" id="cd00770">
    <property type="entry name" value="SerRS_core"/>
    <property type="match status" value="1"/>
</dbReference>
<feature type="binding site" evidence="12">
    <location>
        <position position="404"/>
    </location>
    <ligand>
        <name>L-serine</name>
        <dbReference type="ChEBI" id="CHEBI:33384"/>
    </ligand>
</feature>
<keyword evidence="8 12" id="KW-0648">Protein biosynthesis</keyword>
<feature type="coiled-coil region" evidence="15">
    <location>
        <begin position="63"/>
        <end position="104"/>
    </location>
</feature>
<comment type="domain">
    <text evidence="12">Consists of two distinct domains, a catalytic core and a N-terminal extension that is involved in tRNA binding.</text>
</comment>
<proteinExistence type="inferred from homology"/>
<dbReference type="InterPro" id="IPR015866">
    <property type="entry name" value="Ser-tRNA-synth_1_N"/>
</dbReference>
<dbReference type="InterPro" id="IPR042103">
    <property type="entry name" value="SerRS_1_N_sf"/>
</dbReference>
<evidence type="ECO:0000313" key="19">
    <source>
        <dbReference type="Proteomes" id="UP000011693"/>
    </source>
</evidence>
<feature type="binding site" evidence="12 14">
    <location>
        <begin position="368"/>
        <end position="371"/>
    </location>
    <ligand>
        <name>ATP</name>
        <dbReference type="ChEBI" id="CHEBI:30616"/>
    </ligand>
</feature>
<dbReference type="STRING" id="1227492.C482_00935"/>
<evidence type="ECO:0000256" key="13">
    <source>
        <dbReference type="PIRSR" id="PIRSR001529-1"/>
    </source>
</evidence>
<keyword evidence="5 12" id="KW-0436">Ligase</keyword>
<dbReference type="Pfam" id="PF02403">
    <property type="entry name" value="Seryl_tRNA_N"/>
    <property type="match status" value="1"/>
</dbReference>
<dbReference type="GO" id="GO:0005737">
    <property type="term" value="C:cytoplasm"/>
    <property type="evidence" value="ECO:0007669"/>
    <property type="project" value="UniProtKB-SubCell"/>
</dbReference>
<dbReference type="NCBIfam" id="TIGR00414">
    <property type="entry name" value="serS"/>
    <property type="match status" value="1"/>
</dbReference>
<comment type="catalytic activity">
    <reaction evidence="11 12">
        <text>tRNA(Ser) + L-serine + ATP = L-seryl-tRNA(Ser) + AMP + diphosphate + H(+)</text>
        <dbReference type="Rhea" id="RHEA:12292"/>
        <dbReference type="Rhea" id="RHEA-COMP:9669"/>
        <dbReference type="Rhea" id="RHEA-COMP:9703"/>
        <dbReference type="ChEBI" id="CHEBI:15378"/>
        <dbReference type="ChEBI" id="CHEBI:30616"/>
        <dbReference type="ChEBI" id="CHEBI:33019"/>
        <dbReference type="ChEBI" id="CHEBI:33384"/>
        <dbReference type="ChEBI" id="CHEBI:78442"/>
        <dbReference type="ChEBI" id="CHEBI:78533"/>
        <dbReference type="ChEBI" id="CHEBI:456215"/>
        <dbReference type="EC" id="6.1.1.11"/>
    </reaction>
</comment>
<dbReference type="PIRSF" id="PIRSF001529">
    <property type="entry name" value="Ser-tRNA-synth_IIa"/>
    <property type="match status" value="1"/>
</dbReference>
<evidence type="ECO:0000256" key="2">
    <source>
        <dbReference type="ARBA" id="ARBA00005045"/>
    </source>
</evidence>
<feature type="binding site" evidence="13">
    <location>
        <position position="402"/>
    </location>
    <ligand>
        <name>L-serine</name>
        <dbReference type="ChEBI" id="CHEBI:33384"/>
    </ligand>
</feature>
<evidence type="ECO:0000313" key="18">
    <source>
        <dbReference type="EMBL" id="ELZ06343.1"/>
    </source>
</evidence>
<dbReference type="GO" id="GO:0006434">
    <property type="term" value="P:seryl-tRNA aminoacylation"/>
    <property type="evidence" value="ECO:0007669"/>
    <property type="project" value="UniProtKB-UniRule"/>
</dbReference>
<evidence type="ECO:0000256" key="11">
    <source>
        <dbReference type="ARBA" id="ARBA00048823"/>
    </source>
</evidence>
<dbReference type="UniPathway" id="UPA00906">
    <property type="reaction ID" value="UER00895"/>
</dbReference>
<dbReference type="GO" id="GO:0016260">
    <property type="term" value="P:selenocysteine biosynthetic process"/>
    <property type="evidence" value="ECO:0007669"/>
    <property type="project" value="UniProtKB-UniRule"/>
</dbReference>
<evidence type="ECO:0000256" key="7">
    <source>
        <dbReference type="ARBA" id="ARBA00022840"/>
    </source>
</evidence>
<feature type="region of interest" description="Disordered" evidence="16">
    <location>
        <begin position="1"/>
        <end position="20"/>
    </location>
</feature>
<name>M0B7T0_9EURY</name>
<comment type="subunit">
    <text evidence="12">Homodimer. The tRNA molecule binds across the dimer.</text>
</comment>
<feature type="binding site" evidence="12 13">
    <location>
        <position position="295"/>
    </location>
    <ligand>
        <name>L-serine</name>
        <dbReference type="ChEBI" id="CHEBI:33384"/>
    </ligand>
</feature>
<dbReference type="SUPFAM" id="SSF55681">
    <property type="entry name" value="Class II aaRS and biotin synthetases"/>
    <property type="match status" value="1"/>
</dbReference>
<dbReference type="RefSeq" id="WP_006165471.1">
    <property type="nucleotide sequence ID" value="NZ_AOIN01000008.1"/>
</dbReference>
<evidence type="ECO:0000256" key="1">
    <source>
        <dbReference type="ARBA" id="ARBA00004496"/>
    </source>
</evidence>
<dbReference type="InterPro" id="IPR033729">
    <property type="entry name" value="SerRS_core"/>
</dbReference>
<evidence type="ECO:0000256" key="3">
    <source>
        <dbReference type="ARBA" id="ARBA00010728"/>
    </source>
</evidence>